<dbReference type="Proteomes" id="UP000232496">
    <property type="component" value="Chromosome"/>
</dbReference>
<evidence type="ECO:0000313" key="2">
    <source>
        <dbReference type="Proteomes" id="UP000232496"/>
    </source>
</evidence>
<gene>
    <name evidence="1" type="ORF">DRBB29_1024</name>
</gene>
<evidence type="ECO:0000313" key="1">
    <source>
        <dbReference type="EMBL" id="AUE18578.1"/>
    </source>
</evidence>
<proteinExistence type="predicted"/>
<dbReference type="RefSeq" id="WP_106621607.1">
    <property type="nucleotide sequence ID" value="NZ_CAKMBB010000014.1"/>
</dbReference>
<organism evidence="1 2">
    <name type="scientific">Bifidobacterium breve</name>
    <dbReference type="NCBI Taxonomy" id="1685"/>
    <lineage>
        <taxon>Bacteria</taxon>
        <taxon>Bacillati</taxon>
        <taxon>Actinomycetota</taxon>
        <taxon>Actinomycetes</taxon>
        <taxon>Bifidobacteriales</taxon>
        <taxon>Bifidobacteriaceae</taxon>
        <taxon>Bifidobacterium</taxon>
    </lineage>
</organism>
<dbReference type="AlphaFoldDB" id="A0AAN1IGI8"/>
<protein>
    <submittedName>
        <fullName evidence="1">Uncharacterized protein</fullName>
    </submittedName>
</protein>
<reference evidence="1 2" key="1">
    <citation type="submission" date="2017-09" db="EMBL/GenBank/DDBJ databases">
        <title>Comparative genomics and methylome analysis of the gut commensal Bifidobacterium breve.</title>
        <authorList>
            <person name="Bottacini F."/>
            <person name="Morrissey R."/>
            <person name="Roberts R.J."/>
            <person name="James K."/>
            <person name="van Breen J."/>
            <person name="Egan M."/>
            <person name="Lambert J."/>
            <person name="van Limpt K."/>
            <person name="Stanton C."/>
            <person name="Knol J."/>
            <person name="O' Connell Motherway M."/>
            <person name="van Sinderen D."/>
        </authorList>
    </citation>
    <scope>NUCLEOTIDE SEQUENCE [LARGE SCALE GENOMIC DNA]</scope>
    <source>
        <strain evidence="1 2">DRBB29</strain>
    </source>
</reference>
<accession>A0AAN1IGI8</accession>
<name>A0AAN1IGI8_BIFBR</name>
<dbReference type="EMBL" id="CP023198">
    <property type="protein sequence ID" value="AUE18578.1"/>
    <property type="molecule type" value="Genomic_DNA"/>
</dbReference>
<sequence>MDVEYKDATEWLEGLPVGAQVLTPDDWVFAKQAGGTWVFRFCPGHVTTAGMIAAHGMPELIDPAVWNEEAGCRQIGGALAYFDPFKRIERRVGEDPEAFQHAREADPDVFVAGLQDKPVRSGHEWGIEWSVYAGPASHCWNGYARIPEGHPWMGQNCGNIPADAPGGVSYGCDQDGWIGFGTMREDTVNEAPSDGSEHDRMVEELCEKLGTPMPEQYEWTCDDVTDMAWELARQIRRASRRGALCFGSL</sequence>